<reference evidence="1" key="1">
    <citation type="journal article" date="2023" name="Plant J.">
        <title>The genome of the king protea, Protea cynaroides.</title>
        <authorList>
            <person name="Chang J."/>
            <person name="Duong T.A."/>
            <person name="Schoeman C."/>
            <person name="Ma X."/>
            <person name="Roodt D."/>
            <person name="Barker N."/>
            <person name="Li Z."/>
            <person name="Van de Peer Y."/>
            <person name="Mizrachi E."/>
        </authorList>
    </citation>
    <scope>NUCLEOTIDE SEQUENCE</scope>
    <source>
        <tissue evidence="1">Young leaves</tissue>
    </source>
</reference>
<sequence length="394" mass="43878">MISDSGIKVLKIFDSNLMERWSGILKVTLDSAPYRIGASLCLSLPSKTLTVPSLNAVFFNGDRVEGTGNPVIEKLSDLRNIAEILVSKLGVSINAWVVEPSVYNGPFAVYKDFIPSVNSWGEPKSYSPYGFPASTSIALLLSKCLEEAKSVIQVGVGEQKSHSTGVSVSMPCQPKTVILGFSKGGTVLNQLVSELAYSNYDSSVSLTDRMKHPVDVILPRTKDSLLNSISEIHYVDVGLNSTRAYLTDHAVIKRISERLMRGAARIRFVLHGTPRQWSDKRRSWIRNEKDQLRQLLEDAAQKSGGKLQVLNFPKILDPNTKWCYQGSQVRVVDGVGWILRCLFRGVSRYEIHECWSSRLDQNLMLGTSQVLLRLRGKPGDWDAGQADSHHMWNE</sequence>
<protein>
    <submittedName>
        <fullName evidence="1">Uncharacterized protein</fullName>
    </submittedName>
</protein>
<dbReference type="Pfam" id="PF10561">
    <property type="entry name" value="C2orf69"/>
    <property type="match status" value="1"/>
</dbReference>
<evidence type="ECO:0000313" key="1">
    <source>
        <dbReference type="EMBL" id="KAJ4953055.1"/>
    </source>
</evidence>
<dbReference type="PANTHER" id="PTHR31296">
    <property type="entry name" value="UPF0565 PROTEIN C2ORF69"/>
    <property type="match status" value="1"/>
</dbReference>
<gene>
    <name evidence="1" type="ORF">NE237_029887</name>
</gene>
<comment type="caution">
    <text evidence="1">The sequence shown here is derived from an EMBL/GenBank/DDBJ whole genome shotgun (WGS) entry which is preliminary data.</text>
</comment>
<name>A0A9Q0GT54_9MAGN</name>
<evidence type="ECO:0000313" key="2">
    <source>
        <dbReference type="Proteomes" id="UP001141806"/>
    </source>
</evidence>
<dbReference type="OrthoDB" id="419333at2759"/>
<dbReference type="InterPro" id="IPR018881">
    <property type="entry name" value="C2orf69_mit"/>
</dbReference>
<dbReference type="AlphaFoldDB" id="A0A9Q0GT54"/>
<keyword evidence="2" id="KW-1185">Reference proteome</keyword>
<proteinExistence type="predicted"/>
<accession>A0A9Q0GT54</accession>
<dbReference type="Proteomes" id="UP001141806">
    <property type="component" value="Unassembled WGS sequence"/>
</dbReference>
<dbReference type="EMBL" id="JAMYWD010000012">
    <property type="protein sequence ID" value="KAJ4953055.1"/>
    <property type="molecule type" value="Genomic_DNA"/>
</dbReference>
<dbReference type="GO" id="GO:0005739">
    <property type="term" value="C:mitochondrion"/>
    <property type="evidence" value="ECO:0007669"/>
    <property type="project" value="TreeGrafter"/>
</dbReference>
<dbReference type="PANTHER" id="PTHR31296:SF1">
    <property type="entry name" value="MITOCHONDRIAL PROTEIN C2ORF69"/>
    <property type="match status" value="1"/>
</dbReference>
<organism evidence="1 2">
    <name type="scientific">Protea cynaroides</name>
    <dbReference type="NCBI Taxonomy" id="273540"/>
    <lineage>
        <taxon>Eukaryota</taxon>
        <taxon>Viridiplantae</taxon>
        <taxon>Streptophyta</taxon>
        <taxon>Embryophyta</taxon>
        <taxon>Tracheophyta</taxon>
        <taxon>Spermatophyta</taxon>
        <taxon>Magnoliopsida</taxon>
        <taxon>Proteales</taxon>
        <taxon>Proteaceae</taxon>
        <taxon>Protea</taxon>
    </lineage>
</organism>